<feature type="compositionally biased region" description="Basic and acidic residues" evidence="1">
    <location>
        <begin position="326"/>
        <end position="342"/>
    </location>
</feature>
<dbReference type="Pfam" id="PF11969">
    <property type="entry name" value="DcpS_C"/>
    <property type="match status" value="1"/>
</dbReference>
<dbReference type="GO" id="GO:0030983">
    <property type="term" value="F:mismatched DNA binding"/>
    <property type="evidence" value="ECO:0007669"/>
    <property type="project" value="TreeGrafter"/>
</dbReference>
<dbReference type="Gene3D" id="3.30.428.10">
    <property type="entry name" value="HIT-like"/>
    <property type="match status" value="1"/>
</dbReference>
<evidence type="ECO:0000259" key="2">
    <source>
        <dbReference type="Pfam" id="PF16278"/>
    </source>
</evidence>
<sequence length="537" mass="57610">MAKTAAQHPSSPGADGGNAFRPAVLILVGTPGAGKSTFSAALQAARPGRWQRINQDTVAGGGRRGTRPQCVAAARAALLAGQGAIIDRCNWNIPQRMDFTALAKEMGCQAHALVLGLPAGLCADRAAARVDHEGGLDGPGAKSAVHRLSNQLAKAGLPQASEGLASVMVCRGEADVKRALQAWSQYRMSGKQPAELYRASQPKKNTLASMWGLRAATEGSRKQAKLTTGSPACNARRGDNGTAQISKSLQGASSADLQVTKKLSVPPEELSPAHLKAAELPASGHTASATEFHQASDRAYESAAPRVGACEGAAQASEGLEAQAADSDKEPLDTSPQAEKKARPGSPAPKAFQQNSWKDVLRQVALNPERHRSRYPEMILGKDCLLIHDAYAKAEHHALVLPLDPSLHDLHSLSREHLPLLRSMKDMAEEWIKARPSPAGYQMGFHSKPSMDHLHLHVISRDFNSAKLRSKQHWNSFTTAFFVGIDKVLQDLEADKAVVMEPAHAEALLRQPLRCHLCQRDQNTMPALKVHINQCRG</sequence>
<feature type="domain" description="Aprataxin C2HE/C2H2/C2HC zinc finger" evidence="2">
    <location>
        <begin position="478"/>
        <end position="535"/>
    </location>
</feature>
<organism evidence="3 4">
    <name type="scientific">Coccomyxa viridis</name>
    <dbReference type="NCBI Taxonomy" id="1274662"/>
    <lineage>
        <taxon>Eukaryota</taxon>
        <taxon>Viridiplantae</taxon>
        <taxon>Chlorophyta</taxon>
        <taxon>core chlorophytes</taxon>
        <taxon>Trebouxiophyceae</taxon>
        <taxon>Trebouxiophyceae incertae sedis</taxon>
        <taxon>Coccomyxaceae</taxon>
        <taxon>Coccomyxa</taxon>
    </lineage>
</organism>
<dbReference type="Proteomes" id="UP001314263">
    <property type="component" value="Unassembled WGS sequence"/>
</dbReference>
<keyword evidence="4" id="KW-1185">Reference proteome</keyword>
<comment type="caution">
    <text evidence="3">The sequence shown here is derived from an EMBL/GenBank/DDBJ whole genome shotgun (WGS) entry which is preliminary data.</text>
</comment>
<dbReference type="EMBL" id="CAUYUE010000007">
    <property type="protein sequence ID" value="CAK0782729.1"/>
    <property type="molecule type" value="Genomic_DNA"/>
</dbReference>
<name>A0AAV1I5Q9_9CHLO</name>
<dbReference type="Pfam" id="PF16278">
    <property type="entry name" value="zf-C2HE"/>
    <property type="match status" value="1"/>
</dbReference>
<gene>
    <name evidence="3" type="ORF">CVIRNUC_005924</name>
</gene>
<dbReference type="InterPro" id="IPR032566">
    <property type="entry name" value="Znf-C2HE"/>
</dbReference>
<evidence type="ECO:0000313" key="3">
    <source>
        <dbReference type="EMBL" id="CAK0782729.1"/>
    </source>
</evidence>
<dbReference type="Gene3D" id="3.40.50.300">
    <property type="entry name" value="P-loop containing nucleotide triphosphate hydrolases"/>
    <property type="match status" value="1"/>
</dbReference>
<reference evidence="3 4" key="1">
    <citation type="submission" date="2023-10" db="EMBL/GenBank/DDBJ databases">
        <authorList>
            <person name="Maclean D."/>
            <person name="Macfadyen A."/>
        </authorList>
    </citation>
    <scope>NUCLEOTIDE SEQUENCE [LARGE SCALE GENOMIC DNA]</scope>
</reference>
<dbReference type="PANTHER" id="PTHR12486:SF4">
    <property type="entry name" value="APRATAXIN"/>
    <property type="match status" value="1"/>
</dbReference>
<feature type="region of interest" description="Disordered" evidence="1">
    <location>
        <begin position="283"/>
        <end position="354"/>
    </location>
</feature>
<dbReference type="SUPFAM" id="SSF52540">
    <property type="entry name" value="P-loop containing nucleoside triphosphate hydrolases"/>
    <property type="match status" value="1"/>
</dbReference>
<protein>
    <recommendedName>
        <fullName evidence="2">Aprataxin C2HE/C2H2/C2HC zinc finger domain-containing protein</fullName>
    </recommendedName>
</protein>
<feature type="region of interest" description="Disordered" evidence="1">
    <location>
        <begin position="216"/>
        <end position="242"/>
    </location>
</feature>
<dbReference type="GO" id="GO:0000012">
    <property type="term" value="P:single strand break repair"/>
    <property type="evidence" value="ECO:0007669"/>
    <property type="project" value="TreeGrafter"/>
</dbReference>
<dbReference type="AlphaFoldDB" id="A0AAV1I5Q9"/>
<dbReference type="GO" id="GO:0003725">
    <property type="term" value="F:double-stranded RNA binding"/>
    <property type="evidence" value="ECO:0007669"/>
    <property type="project" value="TreeGrafter"/>
</dbReference>
<dbReference type="Pfam" id="PF13671">
    <property type="entry name" value="AAA_33"/>
    <property type="match status" value="1"/>
</dbReference>
<dbReference type="FunFam" id="3.30.428.10:FF:000004">
    <property type="entry name" value="aprataxin isoform X2"/>
    <property type="match status" value="1"/>
</dbReference>
<dbReference type="GO" id="GO:0033699">
    <property type="term" value="F:DNA 5'-adenosine monophosphate hydrolase activity"/>
    <property type="evidence" value="ECO:0007669"/>
    <property type="project" value="TreeGrafter"/>
</dbReference>
<dbReference type="SUPFAM" id="SSF54197">
    <property type="entry name" value="HIT-like"/>
    <property type="match status" value="1"/>
</dbReference>
<dbReference type="GO" id="GO:0005634">
    <property type="term" value="C:nucleus"/>
    <property type="evidence" value="ECO:0007669"/>
    <property type="project" value="TreeGrafter"/>
</dbReference>
<dbReference type="GO" id="GO:1990165">
    <property type="term" value="F:single-strand break-containing DNA binding"/>
    <property type="evidence" value="ECO:0007669"/>
    <property type="project" value="TreeGrafter"/>
</dbReference>
<proteinExistence type="predicted"/>
<dbReference type="GO" id="GO:0003697">
    <property type="term" value="F:single-stranded DNA binding"/>
    <property type="evidence" value="ECO:0007669"/>
    <property type="project" value="TreeGrafter"/>
</dbReference>
<dbReference type="InterPro" id="IPR036265">
    <property type="entry name" value="HIT-like_sf"/>
</dbReference>
<evidence type="ECO:0000256" key="1">
    <source>
        <dbReference type="SAM" id="MobiDB-lite"/>
    </source>
</evidence>
<dbReference type="InterPro" id="IPR027417">
    <property type="entry name" value="P-loop_NTPase"/>
</dbReference>
<dbReference type="PANTHER" id="PTHR12486">
    <property type="entry name" value="APRATAXIN-RELATED"/>
    <property type="match status" value="1"/>
</dbReference>
<evidence type="ECO:0000313" key="4">
    <source>
        <dbReference type="Proteomes" id="UP001314263"/>
    </source>
</evidence>
<accession>A0AAV1I5Q9</accession>